<keyword evidence="2" id="KW-1185">Reference proteome</keyword>
<sequence length="107" mass="12365">MLQGSMICGKTSINCCLCSRLSKLHPWMVVFDLPMPREAFILLHKLILGRTRYGIDVGEKRKTVGKGQAKLIVNEEKKGTMTDKKKENVLREKFHDGYWSYYGFSQH</sequence>
<dbReference type="AlphaFoldDB" id="A0AAD9UYY9"/>
<gene>
    <name evidence="1" type="ORF">P5673_023075</name>
</gene>
<organism evidence="1 2">
    <name type="scientific">Acropora cervicornis</name>
    <name type="common">Staghorn coral</name>
    <dbReference type="NCBI Taxonomy" id="6130"/>
    <lineage>
        <taxon>Eukaryota</taxon>
        <taxon>Metazoa</taxon>
        <taxon>Cnidaria</taxon>
        <taxon>Anthozoa</taxon>
        <taxon>Hexacorallia</taxon>
        <taxon>Scleractinia</taxon>
        <taxon>Astrocoeniina</taxon>
        <taxon>Acroporidae</taxon>
        <taxon>Acropora</taxon>
    </lineage>
</organism>
<name>A0AAD9UYY9_ACRCE</name>
<comment type="caution">
    <text evidence="1">The sequence shown here is derived from an EMBL/GenBank/DDBJ whole genome shotgun (WGS) entry which is preliminary data.</text>
</comment>
<proteinExistence type="predicted"/>
<dbReference type="EMBL" id="JARQWQ010000064">
    <property type="protein sequence ID" value="KAK2555108.1"/>
    <property type="molecule type" value="Genomic_DNA"/>
</dbReference>
<reference evidence="1" key="2">
    <citation type="journal article" date="2023" name="Science">
        <title>Genomic signatures of disease resistance in endangered staghorn corals.</title>
        <authorList>
            <person name="Vollmer S.V."/>
            <person name="Selwyn J.D."/>
            <person name="Despard B.A."/>
            <person name="Roesel C.L."/>
        </authorList>
    </citation>
    <scope>NUCLEOTIDE SEQUENCE</scope>
    <source>
        <strain evidence="1">K2</strain>
    </source>
</reference>
<evidence type="ECO:0000313" key="1">
    <source>
        <dbReference type="EMBL" id="KAK2555108.1"/>
    </source>
</evidence>
<evidence type="ECO:0000313" key="2">
    <source>
        <dbReference type="Proteomes" id="UP001249851"/>
    </source>
</evidence>
<reference evidence="1" key="1">
    <citation type="journal article" date="2023" name="G3 (Bethesda)">
        <title>Whole genome assembly and annotation of the endangered Caribbean coral Acropora cervicornis.</title>
        <authorList>
            <person name="Selwyn J.D."/>
            <person name="Vollmer S.V."/>
        </authorList>
    </citation>
    <scope>NUCLEOTIDE SEQUENCE</scope>
    <source>
        <strain evidence="1">K2</strain>
    </source>
</reference>
<dbReference type="Proteomes" id="UP001249851">
    <property type="component" value="Unassembled WGS sequence"/>
</dbReference>
<accession>A0AAD9UYY9</accession>
<protein>
    <submittedName>
        <fullName evidence="1">Uncharacterized protein</fullName>
    </submittedName>
</protein>